<dbReference type="EMBL" id="CP012669">
    <property type="protein sequence ID" value="ALE17031.1"/>
    <property type="molecule type" value="Genomic_DNA"/>
</dbReference>
<dbReference type="KEGG" id="aep:AMC99_01741"/>
<dbReference type="AlphaFoldDB" id="A0A0M5KYR0"/>
<dbReference type="STRING" id="361183.AMC99_01741"/>
<dbReference type="PANTHER" id="PTHR14097">
    <property type="entry name" value="OXIDOREDUCTASE HTATIP2"/>
    <property type="match status" value="1"/>
</dbReference>
<dbReference type="PATRIC" id="fig|361183.4.peg.1712"/>
<dbReference type="RefSeq" id="WP_061925422.1">
    <property type="nucleotide sequence ID" value="NZ_CP012669.1"/>
</dbReference>
<dbReference type="InterPro" id="IPR036291">
    <property type="entry name" value="NAD(P)-bd_dom_sf"/>
</dbReference>
<name>A0A0M5KYR0_9SPHN</name>
<accession>A0A0M5KYR0</accession>
<dbReference type="PANTHER" id="PTHR14097:SF7">
    <property type="entry name" value="OXIDOREDUCTASE HTATIP2"/>
    <property type="match status" value="1"/>
</dbReference>
<protein>
    <submittedName>
        <fullName evidence="2">Nucleoside-diphosphate-sugar epimerase</fullName>
    </submittedName>
</protein>
<dbReference type="InterPro" id="IPR016040">
    <property type="entry name" value="NAD(P)-bd_dom"/>
</dbReference>
<keyword evidence="3" id="KW-1185">Reference proteome</keyword>
<reference evidence="2 3" key="1">
    <citation type="submission" date="2015-09" db="EMBL/GenBank/DDBJ databases">
        <title>Complete genome sequence of a benzo[a]pyrene-degrading bacterium Altererythrobacter epoxidivorans CGMCC 1.7731T.</title>
        <authorList>
            <person name="Li Z."/>
            <person name="Cheng H."/>
            <person name="Huo Y."/>
            <person name="Xu X."/>
        </authorList>
    </citation>
    <scope>NUCLEOTIDE SEQUENCE [LARGE SCALE GENOMIC DNA]</scope>
    <source>
        <strain evidence="2 3">CGMCC 1.7731</strain>
    </source>
</reference>
<evidence type="ECO:0000313" key="2">
    <source>
        <dbReference type="EMBL" id="ALE17031.1"/>
    </source>
</evidence>
<dbReference type="Gene3D" id="3.40.50.720">
    <property type="entry name" value="NAD(P)-binding Rossmann-like Domain"/>
    <property type="match status" value="1"/>
</dbReference>
<dbReference type="Pfam" id="PF13460">
    <property type="entry name" value="NAD_binding_10"/>
    <property type="match status" value="1"/>
</dbReference>
<evidence type="ECO:0000259" key="1">
    <source>
        <dbReference type="Pfam" id="PF13460"/>
    </source>
</evidence>
<proteinExistence type="predicted"/>
<dbReference type="SUPFAM" id="SSF51735">
    <property type="entry name" value="NAD(P)-binding Rossmann-fold domains"/>
    <property type="match status" value="1"/>
</dbReference>
<evidence type="ECO:0000313" key="3">
    <source>
        <dbReference type="Proteomes" id="UP000057938"/>
    </source>
</evidence>
<dbReference type="OrthoDB" id="9798632at2"/>
<sequence length="230" mass="25105">MSEPVRIALVGATGLVGRTLLETAVGQPEVQVVAIARREMKLPPGGRMEMVLADPANWNEVLDVLRPTTLICALGTTWKQAGKDEAAFRAVDQDLVLATARAALNAGAERMVAVSSAGADPQSKNFYLKVKGEVERELQSLKFKRLDILRPGLLKGPRERDMRIGEGLARIASPLVDPFLNGPRRRYRSIEATTVAEAALQLSMRRAAGKFIHDNDGIIRAARDWANRTS</sequence>
<dbReference type="Proteomes" id="UP000057938">
    <property type="component" value="Chromosome"/>
</dbReference>
<organism evidence="2 3">
    <name type="scientific">Altererythrobacter epoxidivorans</name>
    <dbReference type="NCBI Taxonomy" id="361183"/>
    <lineage>
        <taxon>Bacteria</taxon>
        <taxon>Pseudomonadati</taxon>
        <taxon>Pseudomonadota</taxon>
        <taxon>Alphaproteobacteria</taxon>
        <taxon>Sphingomonadales</taxon>
        <taxon>Erythrobacteraceae</taxon>
        <taxon>Altererythrobacter</taxon>
    </lineage>
</organism>
<gene>
    <name evidence="2" type="ORF">AMC99_01741</name>
</gene>
<feature type="domain" description="NAD(P)-binding" evidence="1">
    <location>
        <begin position="11"/>
        <end position="166"/>
    </location>
</feature>